<proteinExistence type="predicted"/>
<feature type="transmembrane region" description="Helical" evidence="1">
    <location>
        <begin position="43"/>
        <end position="67"/>
    </location>
</feature>
<keyword evidence="3" id="KW-1185">Reference proteome</keyword>
<evidence type="ECO:0000313" key="3">
    <source>
        <dbReference type="Proteomes" id="UP001432059"/>
    </source>
</evidence>
<dbReference type="EMBL" id="CP136426">
    <property type="protein sequence ID" value="WOC51915.1"/>
    <property type="molecule type" value="Genomic_DNA"/>
</dbReference>
<keyword evidence="1" id="KW-1133">Transmembrane helix</keyword>
<sequence>MNNIKNKIKENRIIYSLFFLILAVIYNVLFLKFGDLSGDKRDILIIGCIMTNITLSLGYLYPVYLYIFSKNKDLLD</sequence>
<protein>
    <submittedName>
        <fullName evidence="2">Uncharacterized protein</fullName>
    </submittedName>
</protein>
<keyword evidence="1" id="KW-0812">Transmembrane</keyword>
<dbReference type="KEGG" id="bpor:BPO_1268"/>
<evidence type="ECO:0000313" key="2">
    <source>
        <dbReference type="EMBL" id="WOC51915.1"/>
    </source>
</evidence>
<keyword evidence="1" id="KW-0472">Membrane</keyword>
<organism evidence="2 3">
    <name type="scientific">Bergeyella porcorum</name>
    <dbReference type="NCBI Taxonomy" id="1735111"/>
    <lineage>
        <taxon>Bacteria</taxon>
        <taxon>Pseudomonadati</taxon>
        <taxon>Bacteroidota</taxon>
        <taxon>Flavobacteriia</taxon>
        <taxon>Flavobacteriales</taxon>
        <taxon>Weeksellaceae</taxon>
        <taxon>Bergeyella</taxon>
    </lineage>
</organism>
<evidence type="ECO:0000256" key="1">
    <source>
        <dbReference type="SAM" id="Phobius"/>
    </source>
</evidence>
<reference evidence="2" key="1">
    <citation type="submission" date="2023-10" db="EMBL/GenBank/DDBJ databases">
        <title>Characterization and whole genome sequencing of a novel strain of Bergeyella porcorum QD2021 isolated from pig.</title>
        <authorList>
            <person name="Liu G."/>
            <person name="Chen C."/>
            <person name="Han X."/>
        </authorList>
    </citation>
    <scope>NUCLEOTIDE SEQUENCE</scope>
    <source>
        <strain evidence="2">QD2021</strain>
    </source>
</reference>
<name>A0AAU0F1G3_9FLAO</name>
<dbReference type="AlphaFoldDB" id="A0AAU0F1G3"/>
<dbReference type="Proteomes" id="UP001432059">
    <property type="component" value="Chromosome"/>
</dbReference>
<accession>A0AAU0F1G3</accession>
<gene>
    <name evidence="2" type="ORF">BPO_1268</name>
</gene>
<feature type="transmembrane region" description="Helical" evidence="1">
    <location>
        <begin position="12"/>
        <end position="31"/>
    </location>
</feature>